<dbReference type="Gene3D" id="2.60.40.3710">
    <property type="match status" value="1"/>
</dbReference>
<dbReference type="Pfam" id="PF07703">
    <property type="entry name" value="A2M_BRD"/>
    <property type="match status" value="1"/>
</dbReference>
<dbReference type="InterPro" id="IPR011625">
    <property type="entry name" value="A2M_N_BRD"/>
</dbReference>
<dbReference type="Pfam" id="PF17973">
    <property type="entry name" value="bMG10"/>
    <property type="match status" value="1"/>
</dbReference>
<evidence type="ECO:0000256" key="1">
    <source>
        <dbReference type="ARBA" id="ARBA00010556"/>
    </source>
</evidence>
<dbReference type="InterPro" id="IPR002890">
    <property type="entry name" value="MG2"/>
</dbReference>
<dbReference type="Pfam" id="PF00207">
    <property type="entry name" value="A2M"/>
    <property type="match status" value="1"/>
</dbReference>
<sequence>MANVTRKRVFLCITIFLFFLLATVMITGCNFPGLNTSQNVTAQPVPVKNSTPQPNGEQTPMDESISSQPMTLNEGQPQTQPVQVLPTAVSENLTDVEIDDILARLPALPVDETQQTDFKLPQGLVPPPRTGDTVSQPFPPSEKVSPTEKTEAGPLEVLRFSPEGEIPVAPFISVTFNQPMVPLTTIGDLSSKDVPVQIKPDLPGIWRWIGTKTLTFNYDSSLIDRLPKSTEYFVIIPAGTTSQTGGVLQKSVEWKFTTPPVKLVTHYPEGSSQPQNSLVFLSFDQRIDPASVLKTITLTANGKPVDTKLSSDSDWKSDSRISGLVKNAQEGRWMVFQASQPLPLDSDINITVGPNTPSVEGPLTSKEVQSFSFRTYSPLKVIEHGCSWGGSNCPPLTPLYIRFNNPIDEKSFQDGMLKIQPEIPGVSANIVGDTITIEGETKGRSTYSAVLSANLQDVFGQKLGKDTSLSFKIGQAEKTLVGPGQNFITLDPASKDPALSIYSINYSRLDVQIFSVKPSDWPAYIKYLQNYQQSDKNFSIPGKKVFDKTIDVKFTDDVLTETAIKLKPFMTGEFGQFIMIVKPHLGLLEKEDYWRTIQVWVQVTHIGLDAFADQNKMTIWTTNLADGSPIEGANISSDGQSLQIKSGESGLTTIDIPNEATYLTASQWSDIAILPKNINFWGNDSWQSYPVTDELRWYVFDDRKMYKPGEEVHIKGWLRRIGGSQTGDVTLATNDVNDISYSIIEPQGNEIGKGLAEVDILGGFDFTFTIPQETNLGNAQINLQGIGPLTNLSNTSYTHSFSIQEFRRPEFEVTARNDTPGPYLAGESAIAVVEAKYYAGGALPNADVTWQVSTTPSSYSPPNWSDFTFGSWTPWWINTTESFESPVGYFRKGSEKKVETFSGTTDATGTHYLKINFEKNSSARPITVSAQATVMDVNRQAWTSSTSMLVHPATLYVGLKSNRYFVEKGTPLNIEFIVTDIDGKAVEDRLVNIQASRLEWKYKNGHWVEEEVDTQKCSESSKLEPGTCTFQTPLGGSYRITATVSDEKGRINKTDLTRWVSGGKRPPARKVEQESVTLIPDKETYLPGDNAQILVQPPFSPADGVMTVSRNGFLYSEPFHIDKDTVTLQVPIKEAYLPNVHIQVDITGSTPRLDDNGKVISDAPNRTAYATGSLNLKIPPVQRELKLVATPAEKELEPGKETSVQVALSDQQGNPVQNAEVAIVVVDEAILSLTNYSLSDPVSWFYSERPSGFNATYGRSSIILADPMVLAQTTKREMMAKGGAESMDTGAPMPTMGLMPAAPIMEAAPYAAAPSTPAPIRIRSDFNPLAAFSPTAITDNNGVVSIPVKLPDNLTRYRIMAVAVSKDGKSFGIGESSLTARLPLMVRPSAPRFLNFGDQFELPIVLQNQTDADMQVSVAVRAANLDFTKSRGERLTVPARNRVEVRFPAKTSFAGKVTLQVAAVAGNFSDAATIELPVYTPATTEAFATYGVVDKGSVVQPIASPTDVYPQYGGLEINTSSTALQALTDAVIYLVSYPFECSEQLSSRILGVAALRDVLTAFEAKDMPSPADMENAIQRDITRLQSLQNSDGGFPYWRHGQESIPFNTIHAAHALQRAKLKGFDVPPEMLSQALGYLQQIESHYPAWYSQRTRWVLSSYALYVRNLMGDRDSSKAASIIDQAGLENLPLDSIGWLWTVLSDSSADSNKITAIRTLVNNRVVETAGAANFTTDYDDQNYLLLGSDRRTDAILLEALMIDNPQSDLIPKVVNGLLAHRTKGRWGSTQENVFVLLTLDRYFNTYENQTPDFVARIWLGDGYAGSQDFRGRSTERQESNIPMNYLLDQIPTNETRDLVLNKEGSGRLYYRLGLSYVPTNLTLDPLDMGFVVERKYEAIDNPDDVRRGPDGTWFIKAGAKVKVHLTMIADNRRYHVALVDPLPAGLEIINPSLAITGNEGLTTGTLMPRYSWWWHWNWFDHQNLRDERAEVFTSLLWDGVYEYSYITRATTPGEFIVPPTKAEEMYSPEVFGRSGSDKVVVE</sequence>
<evidence type="ECO:0000259" key="4">
    <source>
        <dbReference type="SMART" id="SM01359"/>
    </source>
</evidence>
<accession>A0A0P6XSC9</accession>
<dbReference type="Pfam" id="PF13205">
    <property type="entry name" value="Big_5"/>
    <property type="match status" value="1"/>
</dbReference>
<dbReference type="Pfam" id="PF01835">
    <property type="entry name" value="MG2"/>
    <property type="match status" value="1"/>
</dbReference>
<dbReference type="PROSITE" id="PS51257">
    <property type="entry name" value="PROKAR_LIPOPROTEIN"/>
    <property type="match status" value="1"/>
</dbReference>
<dbReference type="InterPro" id="IPR051802">
    <property type="entry name" value="YfhM-like"/>
</dbReference>
<dbReference type="RefSeq" id="WP_062421441.1">
    <property type="nucleotide sequence ID" value="NZ_BBYA01000008.1"/>
</dbReference>
<feature type="domain" description="Alpha-2-macroglobulin bait region" evidence="4">
    <location>
        <begin position="1076"/>
        <end position="1233"/>
    </location>
</feature>
<dbReference type="GO" id="GO:0004866">
    <property type="term" value="F:endopeptidase inhibitor activity"/>
    <property type="evidence" value="ECO:0007669"/>
    <property type="project" value="InterPro"/>
</dbReference>
<dbReference type="PATRIC" id="fig|229920.5.peg.998"/>
<dbReference type="InterPro" id="IPR001599">
    <property type="entry name" value="Macroglobln_a2"/>
</dbReference>
<dbReference type="Gene3D" id="2.60.40.10">
    <property type="entry name" value="Immunoglobulins"/>
    <property type="match status" value="1"/>
</dbReference>
<gene>
    <name evidence="6" type="ORF">ADM99_05155</name>
</gene>
<feature type="compositionally biased region" description="Polar residues" evidence="3">
    <location>
        <begin position="64"/>
        <end position="75"/>
    </location>
</feature>
<dbReference type="OrthoDB" id="9767116at2"/>
<evidence type="ECO:0000313" key="6">
    <source>
        <dbReference type="EMBL" id="KPL72515.1"/>
    </source>
</evidence>
<dbReference type="Proteomes" id="UP000050430">
    <property type="component" value="Unassembled WGS sequence"/>
</dbReference>
<evidence type="ECO:0008006" key="8">
    <source>
        <dbReference type="Google" id="ProtNLM"/>
    </source>
</evidence>
<dbReference type="SMART" id="SM01360">
    <property type="entry name" value="A2M"/>
    <property type="match status" value="1"/>
</dbReference>
<dbReference type="CDD" id="cd02891">
    <property type="entry name" value="A2M_like"/>
    <property type="match status" value="1"/>
</dbReference>
<dbReference type="InterPro" id="IPR013783">
    <property type="entry name" value="Ig-like_fold"/>
</dbReference>
<comment type="similarity">
    <text evidence="1">Belongs to the protease inhibitor I39 (alpha-2-macroglobulin) family. Bacterial alpha-2-macroglobulin subfamily.</text>
</comment>
<keyword evidence="7" id="KW-1185">Reference proteome</keyword>
<comment type="caution">
    <text evidence="6">The sequence shown here is derived from an EMBL/GenBank/DDBJ whole genome shotgun (WGS) entry which is preliminary data.</text>
</comment>
<feature type="domain" description="Alpha-2-macroglobulin" evidence="5">
    <location>
        <begin position="1330"/>
        <end position="1420"/>
    </location>
</feature>
<proteinExistence type="inferred from homology"/>
<protein>
    <recommendedName>
        <fullName evidence="8">Alpha-2-macroglobulin</fullName>
    </recommendedName>
</protein>
<dbReference type="Gene3D" id="1.50.10.20">
    <property type="match status" value="1"/>
</dbReference>
<dbReference type="Gene3D" id="2.60.40.1930">
    <property type="match status" value="1"/>
</dbReference>
<evidence type="ECO:0000313" key="7">
    <source>
        <dbReference type="Proteomes" id="UP000050430"/>
    </source>
</evidence>
<reference evidence="6 7" key="1">
    <citation type="submission" date="2015-07" db="EMBL/GenBank/DDBJ databases">
        <title>Genome sequence of Leptolinea tardivitalis DSM 16556.</title>
        <authorList>
            <person name="Hemp J."/>
            <person name="Ward L.M."/>
            <person name="Pace L.A."/>
            <person name="Fischer W.W."/>
        </authorList>
    </citation>
    <scope>NUCLEOTIDE SEQUENCE [LARGE SCALE GENOMIC DNA]</scope>
    <source>
        <strain evidence="6 7">YMTK-2</strain>
    </source>
</reference>
<feature type="region of interest" description="Disordered" evidence="3">
    <location>
        <begin position="119"/>
        <end position="151"/>
    </location>
</feature>
<dbReference type="EMBL" id="LGCK01000007">
    <property type="protein sequence ID" value="KPL72515.1"/>
    <property type="molecule type" value="Genomic_DNA"/>
</dbReference>
<evidence type="ECO:0000256" key="3">
    <source>
        <dbReference type="SAM" id="MobiDB-lite"/>
    </source>
</evidence>
<organism evidence="6 7">
    <name type="scientific">Leptolinea tardivitalis</name>
    <dbReference type="NCBI Taxonomy" id="229920"/>
    <lineage>
        <taxon>Bacteria</taxon>
        <taxon>Bacillati</taxon>
        <taxon>Chloroflexota</taxon>
        <taxon>Anaerolineae</taxon>
        <taxon>Anaerolineales</taxon>
        <taxon>Anaerolineaceae</taxon>
        <taxon>Leptolinea</taxon>
    </lineage>
</organism>
<dbReference type="InterPro" id="IPR008930">
    <property type="entry name" value="Terpenoid_cyclase/PrenylTrfase"/>
</dbReference>
<feature type="compositionally biased region" description="Polar residues" evidence="3">
    <location>
        <begin position="42"/>
        <end position="58"/>
    </location>
</feature>
<dbReference type="PANTHER" id="PTHR40094">
    <property type="entry name" value="ALPHA-2-MACROGLOBULIN HOMOLOG"/>
    <property type="match status" value="1"/>
</dbReference>
<dbReference type="InterPro" id="IPR041246">
    <property type="entry name" value="Bact_MG10"/>
</dbReference>
<dbReference type="PANTHER" id="PTHR40094:SF1">
    <property type="entry name" value="UBIQUITIN DOMAIN-CONTAINING PROTEIN"/>
    <property type="match status" value="1"/>
</dbReference>
<dbReference type="SUPFAM" id="SSF48239">
    <property type="entry name" value="Terpenoid cyclases/Protein prenyltransferases"/>
    <property type="match status" value="1"/>
</dbReference>
<dbReference type="InterPro" id="IPR032812">
    <property type="entry name" value="SbsA_Ig"/>
</dbReference>
<evidence type="ECO:0000259" key="5">
    <source>
        <dbReference type="SMART" id="SM01360"/>
    </source>
</evidence>
<evidence type="ECO:0000256" key="2">
    <source>
        <dbReference type="ARBA" id="ARBA00022729"/>
    </source>
</evidence>
<name>A0A0P6XSC9_9CHLR</name>
<keyword evidence="2" id="KW-0732">Signal</keyword>
<dbReference type="SMART" id="SM01359">
    <property type="entry name" value="A2M_N_2"/>
    <property type="match status" value="1"/>
</dbReference>
<feature type="region of interest" description="Disordered" evidence="3">
    <location>
        <begin position="42"/>
        <end position="78"/>
    </location>
</feature>
<dbReference type="STRING" id="229920.ADM99_05155"/>